<dbReference type="PROSITE" id="PS51160">
    <property type="entry name" value="ACYLPHOSPHATASE_3"/>
    <property type="match status" value="1"/>
</dbReference>
<gene>
    <name evidence="7" type="ORF">UT18_C0016G0040</name>
</gene>
<comment type="catalytic activity">
    <reaction evidence="3 4">
        <text>an acyl phosphate + H2O = a carboxylate + phosphate + H(+)</text>
        <dbReference type="Rhea" id="RHEA:14965"/>
        <dbReference type="ChEBI" id="CHEBI:15377"/>
        <dbReference type="ChEBI" id="CHEBI:15378"/>
        <dbReference type="ChEBI" id="CHEBI:29067"/>
        <dbReference type="ChEBI" id="CHEBI:43474"/>
        <dbReference type="ChEBI" id="CHEBI:59918"/>
        <dbReference type="EC" id="3.6.1.7"/>
    </reaction>
</comment>
<accession>A0A0G0P6K2</accession>
<dbReference type="PANTHER" id="PTHR47268:SF4">
    <property type="entry name" value="ACYLPHOSPHATASE"/>
    <property type="match status" value="1"/>
</dbReference>
<name>A0A0G0P6K2_UNCC2</name>
<evidence type="ECO:0000256" key="3">
    <source>
        <dbReference type="ARBA" id="ARBA00047645"/>
    </source>
</evidence>
<dbReference type="EMBL" id="LBVV01000016">
    <property type="protein sequence ID" value="KKQ93744.1"/>
    <property type="molecule type" value="Genomic_DNA"/>
</dbReference>
<dbReference type="PANTHER" id="PTHR47268">
    <property type="entry name" value="ACYLPHOSPHATASE"/>
    <property type="match status" value="1"/>
</dbReference>
<dbReference type="AlphaFoldDB" id="A0A0G0P6K2"/>
<protein>
    <recommendedName>
        <fullName evidence="2 4">acylphosphatase</fullName>
        <ecNumber evidence="2 4">3.6.1.7</ecNumber>
    </recommendedName>
</protein>
<dbReference type="InterPro" id="IPR020456">
    <property type="entry name" value="Acylphosphatase"/>
</dbReference>
<comment type="similarity">
    <text evidence="1 5">Belongs to the acylphosphatase family.</text>
</comment>
<reference evidence="7 8" key="1">
    <citation type="journal article" date="2015" name="Nature">
        <title>rRNA introns, odd ribosomes, and small enigmatic genomes across a large radiation of phyla.</title>
        <authorList>
            <person name="Brown C.T."/>
            <person name="Hug L.A."/>
            <person name="Thomas B.C."/>
            <person name="Sharon I."/>
            <person name="Castelle C.J."/>
            <person name="Singh A."/>
            <person name="Wilkins M.J."/>
            <person name="Williams K.H."/>
            <person name="Banfield J.F."/>
        </authorList>
    </citation>
    <scope>NUCLEOTIDE SEQUENCE [LARGE SCALE GENOMIC DNA]</scope>
</reference>
<comment type="caution">
    <text evidence="7">The sequence shown here is derived from an EMBL/GenBank/DDBJ whole genome shotgun (WGS) entry which is preliminary data.</text>
</comment>
<proteinExistence type="inferred from homology"/>
<keyword evidence="4" id="KW-0378">Hydrolase</keyword>
<evidence type="ECO:0000313" key="8">
    <source>
        <dbReference type="Proteomes" id="UP000034207"/>
    </source>
</evidence>
<evidence type="ECO:0000313" key="7">
    <source>
        <dbReference type="EMBL" id="KKQ93744.1"/>
    </source>
</evidence>
<dbReference type="STRING" id="1618345.UT18_C0016G0040"/>
<dbReference type="SUPFAM" id="SSF54975">
    <property type="entry name" value="Acylphosphatase/BLUF domain-like"/>
    <property type="match status" value="1"/>
</dbReference>
<evidence type="ECO:0000256" key="4">
    <source>
        <dbReference type="PROSITE-ProRule" id="PRU00520"/>
    </source>
</evidence>
<dbReference type="EC" id="3.6.1.7" evidence="2 4"/>
<dbReference type="Gene3D" id="3.30.70.100">
    <property type="match status" value="1"/>
</dbReference>
<organism evidence="7 8">
    <name type="scientific">candidate division CPR2 bacterium GW2011_GWC2_39_10</name>
    <dbReference type="NCBI Taxonomy" id="1618345"/>
    <lineage>
        <taxon>Bacteria</taxon>
        <taxon>Bacteria division CPR2</taxon>
    </lineage>
</organism>
<feature type="active site" evidence="4">
    <location>
        <position position="37"/>
    </location>
</feature>
<evidence type="ECO:0000256" key="1">
    <source>
        <dbReference type="ARBA" id="ARBA00005614"/>
    </source>
</evidence>
<feature type="active site" evidence="4">
    <location>
        <position position="19"/>
    </location>
</feature>
<evidence type="ECO:0000256" key="2">
    <source>
        <dbReference type="ARBA" id="ARBA00012150"/>
    </source>
</evidence>
<feature type="domain" description="Acylphosphatase-like" evidence="6">
    <location>
        <begin position="4"/>
        <end position="90"/>
    </location>
</feature>
<evidence type="ECO:0000259" key="6">
    <source>
        <dbReference type="PROSITE" id="PS51160"/>
    </source>
</evidence>
<dbReference type="InterPro" id="IPR036046">
    <property type="entry name" value="Acylphosphatase-like_dom_sf"/>
</dbReference>
<sequence length="90" mass="10134">MVKRLHLLVKGDVRGVFYRHHASKKARDLKLTGRIRNEANGDVSISVEGESDALKDFVDWAWEGSPMAEVADVDTTESEAISEFEDFQII</sequence>
<evidence type="ECO:0000256" key="5">
    <source>
        <dbReference type="RuleBase" id="RU004168"/>
    </source>
</evidence>
<dbReference type="Pfam" id="PF00708">
    <property type="entry name" value="Acylphosphatase"/>
    <property type="match status" value="1"/>
</dbReference>
<dbReference type="Proteomes" id="UP000034207">
    <property type="component" value="Unassembled WGS sequence"/>
</dbReference>
<dbReference type="InterPro" id="IPR001792">
    <property type="entry name" value="Acylphosphatase-like_dom"/>
</dbReference>
<dbReference type="GO" id="GO:0003998">
    <property type="term" value="F:acylphosphatase activity"/>
    <property type="evidence" value="ECO:0007669"/>
    <property type="project" value="UniProtKB-EC"/>
</dbReference>